<evidence type="ECO:0000313" key="5">
    <source>
        <dbReference type="Proteomes" id="UP000002440"/>
    </source>
</evidence>
<dbReference type="Proteomes" id="UP000002440">
    <property type="component" value="Chromosome"/>
</dbReference>
<proteinExistence type="predicted"/>
<dbReference type="Pfam" id="PF04234">
    <property type="entry name" value="CopC"/>
    <property type="match status" value="1"/>
</dbReference>
<keyword evidence="5" id="KW-1185">Reference proteome</keyword>
<evidence type="ECO:0000259" key="3">
    <source>
        <dbReference type="Pfam" id="PF04234"/>
    </source>
</evidence>
<dbReference type="HOGENOM" id="CLU_087859_4_1_4"/>
<feature type="domain" description="CopC" evidence="3">
    <location>
        <begin position="28"/>
        <end position="119"/>
    </location>
</feature>
<dbReference type="GO" id="GO:0046688">
    <property type="term" value="P:response to copper ion"/>
    <property type="evidence" value="ECO:0007669"/>
    <property type="project" value="InterPro"/>
</dbReference>
<dbReference type="OrthoDB" id="9796814at2"/>
<dbReference type="EMBL" id="CP000284">
    <property type="protein sequence ID" value="ABE49697.1"/>
    <property type="molecule type" value="Genomic_DNA"/>
</dbReference>
<protein>
    <submittedName>
        <fullName evidence="4">Copper resistance protein CopC</fullName>
    </submittedName>
</protein>
<sequence length="120" mass="13595">MGQTFAVLTGLHFIACSLLLLPVTALGHSKLLFSEPQDGAVLSAPPEKVTLHFNKPIEARFNRAELWQEGEWANLPSTATPERLVIRLDEAKPMSEYRIRWSVMSRDGHRQQGTLRFLVR</sequence>
<organism evidence="4 5">
    <name type="scientific">Methylobacillus flagellatus (strain ATCC 51484 / DSM 6875 / VKM B-1610 / KT)</name>
    <dbReference type="NCBI Taxonomy" id="265072"/>
    <lineage>
        <taxon>Bacteria</taxon>
        <taxon>Pseudomonadati</taxon>
        <taxon>Pseudomonadota</taxon>
        <taxon>Betaproteobacteria</taxon>
        <taxon>Nitrosomonadales</taxon>
        <taxon>Methylophilaceae</taxon>
        <taxon>Methylobacillus</taxon>
    </lineage>
</organism>
<gene>
    <name evidence="4" type="ordered locus">Mfla_1429</name>
</gene>
<dbReference type="InterPro" id="IPR007348">
    <property type="entry name" value="CopC_dom"/>
</dbReference>
<dbReference type="RefSeq" id="WP_011479651.1">
    <property type="nucleotide sequence ID" value="NC_007947.1"/>
</dbReference>
<dbReference type="GO" id="GO:0005507">
    <property type="term" value="F:copper ion binding"/>
    <property type="evidence" value="ECO:0007669"/>
    <property type="project" value="InterPro"/>
</dbReference>
<dbReference type="SUPFAM" id="SSF81296">
    <property type="entry name" value="E set domains"/>
    <property type="match status" value="1"/>
</dbReference>
<dbReference type="InterPro" id="IPR014755">
    <property type="entry name" value="Cu-Rt/internalin_Ig-like"/>
</dbReference>
<keyword evidence="2" id="KW-0186">Copper</keyword>
<dbReference type="STRING" id="265072.Mfla_1429"/>
<dbReference type="eggNOG" id="COG2372">
    <property type="taxonomic scope" value="Bacteria"/>
</dbReference>
<dbReference type="InterPro" id="IPR014756">
    <property type="entry name" value="Ig_E-set"/>
</dbReference>
<evidence type="ECO:0000313" key="4">
    <source>
        <dbReference type="EMBL" id="ABE49697.1"/>
    </source>
</evidence>
<keyword evidence="1" id="KW-0732">Signal</keyword>
<dbReference type="KEGG" id="mfa:Mfla_1429"/>
<dbReference type="AlphaFoldDB" id="Q1H1E0"/>
<reference evidence="4 5" key="1">
    <citation type="submission" date="2006-03" db="EMBL/GenBank/DDBJ databases">
        <title>Complete sequence of Methylobacillus flagellatus KT.</title>
        <authorList>
            <consortium name="US DOE Joint Genome Institute"/>
            <person name="Copeland A."/>
            <person name="Lucas S."/>
            <person name="Lapidus A."/>
            <person name="Barry K."/>
            <person name="Detter J.C."/>
            <person name="Glavina del Rio T."/>
            <person name="Hammon N."/>
            <person name="Israni S."/>
            <person name="Dalin E."/>
            <person name="Tice H."/>
            <person name="Pitluck S."/>
            <person name="Brettin T."/>
            <person name="Bruce D."/>
            <person name="Han C."/>
            <person name="Tapia R."/>
            <person name="Saunders E."/>
            <person name="Gilna P."/>
            <person name="Schmutz J."/>
            <person name="Larimer F."/>
            <person name="Land M."/>
            <person name="Kyrpides N."/>
            <person name="Anderson I."/>
            <person name="Richardson P."/>
        </authorList>
    </citation>
    <scope>NUCLEOTIDE SEQUENCE [LARGE SCALE GENOMIC DNA]</scope>
    <source>
        <strain evidence="5">KT / ATCC 51484 / DSM 6875</strain>
    </source>
</reference>
<evidence type="ECO:0000256" key="2">
    <source>
        <dbReference type="ARBA" id="ARBA00023008"/>
    </source>
</evidence>
<accession>Q1H1E0</accession>
<dbReference type="Gene3D" id="2.60.40.1220">
    <property type="match status" value="1"/>
</dbReference>
<name>Q1H1E0_METFK</name>
<evidence type="ECO:0000256" key="1">
    <source>
        <dbReference type="ARBA" id="ARBA00022729"/>
    </source>
</evidence>
<dbReference type="GO" id="GO:0042597">
    <property type="term" value="C:periplasmic space"/>
    <property type="evidence" value="ECO:0007669"/>
    <property type="project" value="InterPro"/>
</dbReference>